<proteinExistence type="predicted"/>
<protein>
    <submittedName>
        <fullName evidence="1">Uncharacterized protein</fullName>
    </submittedName>
</protein>
<accession>A0A0A9ES41</accession>
<dbReference type="EMBL" id="GBRH01196067">
    <property type="protein sequence ID" value="JAE01829.1"/>
    <property type="molecule type" value="Transcribed_RNA"/>
</dbReference>
<evidence type="ECO:0000313" key="1">
    <source>
        <dbReference type="EMBL" id="JAE01829.1"/>
    </source>
</evidence>
<organism evidence="1">
    <name type="scientific">Arundo donax</name>
    <name type="common">Giant reed</name>
    <name type="synonym">Donax arundinaceus</name>
    <dbReference type="NCBI Taxonomy" id="35708"/>
    <lineage>
        <taxon>Eukaryota</taxon>
        <taxon>Viridiplantae</taxon>
        <taxon>Streptophyta</taxon>
        <taxon>Embryophyta</taxon>
        <taxon>Tracheophyta</taxon>
        <taxon>Spermatophyta</taxon>
        <taxon>Magnoliopsida</taxon>
        <taxon>Liliopsida</taxon>
        <taxon>Poales</taxon>
        <taxon>Poaceae</taxon>
        <taxon>PACMAD clade</taxon>
        <taxon>Arundinoideae</taxon>
        <taxon>Arundineae</taxon>
        <taxon>Arundo</taxon>
    </lineage>
</organism>
<reference evidence="1" key="1">
    <citation type="submission" date="2014-09" db="EMBL/GenBank/DDBJ databases">
        <authorList>
            <person name="Magalhaes I.L.F."/>
            <person name="Oliveira U."/>
            <person name="Santos F.R."/>
            <person name="Vidigal T.H.D.A."/>
            <person name="Brescovit A.D."/>
            <person name="Santos A.J."/>
        </authorList>
    </citation>
    <scope>NUCLEOTIDE SEQUENCE</scope>
    <source>
        <tissue evidence="1">Shoot tissue taken approximately 20 cm above the soil surface</tissue>
    </source>
</reference>
<sequence>MKHLAVVQHFRWLNTMKICNPRSYTCCKKHNKNPDDDF</sequence>
<dbReference type="AlphaFoldDB" id="A0A0A9ES41"/>
<name>A0A0A9ES41_ARUDO</name>
<reference evidence="1" key="2">
    <citation type="journal article" date="2015" name="Data Brief">
        <title>Shoot transcriptome of the giant reed, Arundo donax.</title>
        <authorList>
            <person name="Barrero R.A."/>
            <person name="Guerrero F.D."/>
            <person name="Moolhuijzen P."/>
            <person name="Goolsby J.A."/>
            <person name="Tidwell J."/>
            <person name="Bellgard S.E."/>
            <person name="Bellgard M.I."/>
        </authorList>
    </citation>
    <scope>NUCLEOTIDE SEQUENCE</scope>
    <source>
        <tissue evidence="1">Shoot tissue taken approximately 20 cm above the soil surface</tissue>
    </source>
</reference>